<dbReference type="GO" id="GO:0030170">
    <property type="term" value="F:pyridoxal phosphate binding"/>
    <property type="evidence" value="ECO:0007669"/>
    <property type="project" value="TreeGrafter"/>
</dbReference>
<dbReference type="Proteomes" id="UP001454036">
    <property type="component" value="Unassembled WGS sequence"/>
</dbReference>
<sequence length="186" mass="20201">MWGVNVQPYIGLLLPGDRIMGLDTPSALQGGPHNNHIAALAIALKQVATQEYMVYMNQVKRNAKALASALLNRNSRLVTGGTDTHLLLWDLRPLALTGKNFEKVCELCHITVNKTTLFDDNGTITPGGVRIGTPAMTTTAAKITSSLQREYGKAFVKGFDNKKDILELGLLVESFASQFAMPGFDI</sequence>
<keyword evidence="5" id="KW-0489">Methyltransferase</keyword>
<evidence type="ECO:0000313" key="6">
    <source>
        <dbReference type="Proteomes" id="UP001454036"/>
    </source>
</evidence>
<dbReference type="InterPro" id="IPR015422">
    <property type="entry name" value="PyrdxlP-dep_Trfase_small"/>
</dbReference>
<evidence type="ECO:0000259" key="4">
    <source>
        <dbReference type="Pfam" id="PF00464"/>
    </source>
</evidence>
<evidence type="ECO:0000256" key="1">
    <source>
        <dbReference type="ARBA" id="ARBA00001528"/>
    </source>
</evidence>
<dbReference type="GO" id="GO:0004372">
    <property type="term" value="F:glycine hydroxymethyltransferase activity"/>
    <property type="evidence" value="ECO:0007669"/>
    <property type="project" value="UniProtKB-EC"/>
</dbReference>
<name>A0AAV3P0R6_LITER</name>
<keyword evidence="5" id="KW-0808">Transferase</keyword>
<dbReference type="SUPFAM" id="SSF53383">
    <property type="entry name" value="PLP-dependent transferases"/>
    <property type="match status" value="1"/>
</dbReference>
<dbReference type="InterPro" id="IPR049943">
    <property type="entry name" value="Ser_HO-MeTrfase-like"/>
</dbReference>
<evidence type="ECO:0000256" key="2">
    <source>
        <dbReference type="ARBA" id="ARBA00001933"/>
    </source>
</evidence>
<dbReference type="InterPro" id="IPR039429">
    <property type="entry name" value="SHMT-like_dom"/>
</dbReference>
<organism evidence="5 6">
    <name type="scientific">Lithospermum erythrorhizon</name>
    <name type="common">Purple gromwell</name>
    <name type="synonym">Lithospermum officinale var. erythrorhizon</name>
    <dbReference type="NCBI Taxonomy" id="34254"/>
    <lineage>
        <taxon>Eukaryota</taxon>
        <taxon>Viridiplantae</taxon>
        <taxon>Streptophyta</taxon>
        <taxon>Embryophyta</taxon>
        <taxon>Tracheophyta</taxon>
        <taxon>Spermatophyta</taxon>
        <taxon>Magnoliopsida</taxon>
        <taxon>eudicotyledons</taxon>
        <taxon>Gunneridae</taxon>
        <taxon>Pentapetalae</taxon>
        <taxon>asterids</taxon>
        <taxon>lamiids</taxon>
        <taxon>Boraginales</taxon>
        <taxon>Boraginaceae</taxon>
        <taxon>Boraginoideae</taxon>
        <taxon>Lithospermeae</taxon>
        <taxon>Lithospermum</taxon>
    </lineage>
</organism>
<dbReference type="Gene3D" id="3.90.1150.10">
    <property type="entry name" value="Aspartate Aminotransferase, domain 1"/>
    <property type="match status" value="1"/>
</dbReference>
<feature type="domain" description="Serine hydroxymethyltransferase-like" evidence="4">
    <location>
        <begin position="27"/>
        <end position="140"/>
    </location>
</feature>
<dbReference type="AlphaFoldDB" id="A0AAV3P0R6"/>
<dbReference type="Gene3D" id="3.40.640.10">
    <property type="entry name" value="Type I PLP-dependent aspartate aminotransferase-like (Major domain)"/>
    <property type="match status" value="1"/>
</dbReference>
<dbReference type="GO" id="GO:0046653">
    <property type="term" value="P:tetrahydrofolate metabolic process"/>
    <property type="evidence" value="ECO:0007669"/>
    <property type="project" value="TreeGrafter"/>
</dbReference>
<comment type="caution">
    <text evidence="5">The sequence shown here is derived from an EMBL/GenBank/DDBJ whole genome shotgun (WGS) entry which is preliminary data.</text>
</comment>
<comment type="catalytic activity">
    <reaction evidence="1">
        <text>(6R)-5,10-methylene-5,6,7,8-tetrahydrofolate + glycine + H2O = (6S)-5,6,7,8-tetrahydrofolate + L-serine</text>
        <dbReference type="Rhea" id="RHEA:15481"/>
        <dbReference type="ChEBI" id="CHEBI:15377"/>
        <dbReference type="ChEBI" id="CHEBI:15636"/>
        <dbReference type="ChEBI" id="CHEBI:33384"/>
        <dbReference type="ChEBI" id="CHEBI:57305"/>
        <dbReference type="ChEBI" id="CHEBI:57453"/>
        <dbReference type="EC" id="2.1.2.1"/>
    </reaction>
</comment>
<dbReference type="GO" id="GO:0032259">
    <property type="term" value="P:methylation"/>
    <property type="evidence" value="ECO:0007669"/>
    <property type="project" value="UniProtKB-KW"/>
</dbReference>
<gene>
    <name evidence="5" type="ORF">LIER_05454</name>
</gene>
<dbReference type="Pfam" id="PF00464">
    <property type="entry name" value="SHMT"/>
    <property type="match status" value="1"/>
</dbReference>
<dbReference type="InterPro" id="IPR015421">
    <property type="entry name" value="PyrdxlP-dep_Trfase_major"/>
</dbReference>
<reference evidence="5 6" key="1">
    <citation type="submission" date="2024-01" db="EMBL/GenBank/DDBJ databases">
        <title>The complete chloroplast genome sequence of Lithospermum erythrorhizon: insights into the phylogenetic relationship among Boraginaceae species and the maternal lineages of purple gromwells.</title>
        <authorList>
            <person name="Okada T."/>
            <person name="Watanabe K."/>
        </authorList>
    </citation>
    <scope>NUCLEOTIDE SEQUENCE [LARGE SCALE GENOMIC DNA]</scope>
</reference>
<dbReference type="InterPro" id="IPR015424">
    <property type="entry name" value="PyrdxlP-dep_Trfase"/>
</dbReference>
<dbReference type="EMBL" id="BAABME010000748">
    <property type="protein sequence ID" value="GAA0145209.1"/>
    <property type="molecule type" value="Genomic_DNA"/>
</dbReference>
<dbReference type="GO" id="GO:0005739">
    <property type="term" value="C:mitochondrion"/>
    <property type="evidence" value="ECO:0007669"/>
    <property type="project" value="TreeGrafter"/>
</dbReference>
<proteinExistence type="predicted"/>
<protein>
    <submittedName>
        <fullName evidence="5">Methyltransferase</fullName>
    </submittedName>
</protein>
<evidence type="ECO:0000313" key="5">
    <source>
        <dbReference type="EMBL" id="GAA0145209.1"/>
    </source>
</evidence>
<dbReference type="GO" id="GO:0008168">
    <property type="term" value="F:methyltransferase activity"/>
    <property type="evidence" value="ECO:0007669"/>
    <property type="project" value="UniProtKB-KW"/>
</dbReference>
<dbReference type="PANTHER" id="PTHR11680:SF45">
    <property type="entry name" value="SERINE HYDROXYMETHYLTRANSFERASE"/>
    <property type="match status" value="1"/>
</dbReference>
<dbReference type="PANTHER" id="PTHR11680">
    <property type="entry name" value="SERINE HYDROXYMETHYLTRANSFERASE"/>
    <property type="match status" value="1"/>
</dbReference>
<comment type="cofactor">
    <cofactor evidence="2">
        <name>pyridoxal 5'-phosphate</name>
        <dbReference type="ChEBI" id="CHEBI:597326"/>
    </cofactor>
</comment>
<keyword evidence="6" id="KW-1185">Reference proteome</keyword>
<accession>A0AAV3P0R6</accession>
<keyword evidence="3" id="KW-0663">Pyridoxal phosphate</keyword>
<evidence type="ECO:0000256" key="3">
    <source>
        <dbReference type="ARBA" id="ARBA00022898"/>
    </source>
</evidence>
<dbReference type="GO" id="GO:0019264">
    <property type="term" value="P:glycine biosynthetic process from serine"/>
    <property type="evidence" value="ECO:0007669"/>
    <property type="project" value="TreeGrafter"/>
</dbReference>